<comment type="caution">
    <text evidence="7">The sequence shown here is derived from an EMBL/GenBank/DDBJ whole genome shotgun (WGS) entry which is preliminary data.</text>
</comment>
<feature type="compositionally biased region" description="Low complexity" evidence="5">
    <location>
        <begin position="184"/>
        <end position="194"/>
    </location>
</feature>
<keyword evidence="8" id="KW-1185">Reference proteome</keyword>
<proteinExistence type="predicted"/>
<reference evidence="7" key="1">
    <citation type="submission" date="2020-01" db="EMBL/GenBank/DDBJ databases">
        <authorList>
            <person name="Mishra B."/>
        </authorList>
    </citation>
    <scope>NUCLEOTIDE SEQUENCE [LARGE SCALE GENOMIC DNA]</scope>
</reference>
<dbReference type="GO" id="GO:0016787">
    <property type="term" value="F:hydrolase activity"/>
    <property type="evidence" value="ECO:0007669"/>
    <property type="project" value="UniProtKB-KW"/>
</dbReference>
<evidence type="ECO:0000313" key="8">
    <source>
        <dbReference type="Proteomes" id="UP000467841"/>
    </source>
</evidence>
<gene>
    <name evidence="7" type="ORF">MERR_LOCUS30890</name>
</gene>
<name>A0A6D2JV23_9BRAS</name>
<keyword evidence="4" id="KW-0067">ATP-binding</keyword>
<dbReference type="EMBL" id="CACVBM020001285">
    <property type="protein sequence ID" value="CAA7043655.1"/>
    <property type="molecule type" value="Genomic_DNA"/>
</dbReference>
<dbReference type="Proteomes" id="UP000467841">
    <property type="component" value="Unassembled WGS sequence"/>
</dbReference>
<feature type="region of interest" description="Disordered" evidence="5">
    <location>
        <begin position="170"/>
        <end position="194"/>
    </location>
</feature>
<evidence type="ECO:0000259" key="6">
    <source>
        <dbReference type="Pfam" id="PF00270"/>
    </source>
</evidence>
<dbReference type="InterPro" id="IPR050079">
    <property type="entry name" value="DEAD_box_RNA_helicase"/>
</dbReference>
<evidence type="ECO:0000256" key="5">
    <source>
        <dbReference type="SAM" id="MobiDB-lite"/>
    </source>
</evidence>
<protein>
    <recommendedName>
        <fullName evidence="6">DEAD/DEAH-box helicase domain-containing protein</fullName>
    </recommendedName>
</protein>
<dbReference type="PANTHER" id="PTHR47959:SF23">
    <property type="entry name" value="HELICASE ATP-BINDING DOMAIN-CONTAINING PROTEIN"/>
    <property type="match status" value="1"/>
</dbReference>
<dbReference type="OrthoDB" id="4255at2759"/>
<dbReference type="PANTHER" id="PTHR47959">
    <property type="entry name" value="ATP-DEPENDENT RNA HELICASE RHLE-RELATED"/>
    <property type="match status" value="1"/>
</dbReference>
<keyword evidence="3" id="KW-0347">Helicase</keyword>
<organism evidence="7 8">
    <name type="scientific">Microthlaspi erraticum</name>
    <dbReference type="NCBI Taxonomy" id="1685480"/>
    <lineage>
        <taxon>Eukaryota</taxon>
        <taxon>Viridiplantae</taxon>
        <taxon>Streptophyta</taxon>
        <taxon>Embryophyta</taxon>
        <taxon>Tracheophyta</taxon>
        <taxon>Spermatophyta</taxon>
        <taxon>Magnoliopsida</taxon>
        <taxon>eudicotyledons</taxon>
        <taxon>Gunneridae</taxon>
        <taxon>Pentapetalae</taxon>
        <taxon>rosids</taxon>
        <taxon>malvids</taxon>
        <taxon>Brassicales</taxon>
        <taxon>Brassicaceae</taxon>
        <taxon>Coluteocarpeae</taxon>
        <taxon>Microthlaspi</taxon>
    </lineage>
</organism>
<evidence type="ECO:0000256" key="4">
    <source>
        <dbReference type="ARBA" id="ARBA00022840"/>
    </source>
</evidence>
<dbReference type="GO" id="GO:0003676">
    <property type="term" value="F:nucleic acid binding"/>
    <property type="evidence" value="ECO:0007669"/>
    <property type="project" value="InterPro"/>
</dbReference>
<dbReference type="Gene3D" id="3.40.50.300">
    <property type="entry name" value="P-loop containing nucleotide triphosphate hydrolases"/>
    <property type="match status" value="1"/>
</dbReference>
<evidence type="ECO:0000256" key="2">
    <source>
        <dbReference type="ARBA" id="ARBA00022801"/>
    </source>
</evidence>
<dbReference type="InterPro" id="IPR011545">
    <property type="entry name" value="DEAD/DEAH_box_helicase_dom"/>
</dbReference>
<dbReference type="GO" id="GO:0003724">
    <property type="term" value="F:RNA helicase activity"/>
    <property type="evidence" value="ECO:0007669"/>
    <property type="project" value="TreeGrafter"/>
</dbReference>
<evidence type="ECO:0000256" key="3">
    <source>
        <dbReference type="ARBA" id="ARBA00022806"/>
    </source>
</evidence>
<dbReference type="AlphaFoldDB" id="A0A6D2JV23"/>
<evidence type="ECO:0000256" key="1">
    <source>
        <dbReference type="ARBA" id="ARBA00022741"/>
    </source>
</evidence>
<feature type="domain" description="DEAD/DEAH-box helicase" evidence="6">
    <location>
        <begin position="27"/>
        <end position="90"/>
    </location>
</feature>
<dbReference type="SUPFAM" id="SSF52540">
    <property type="entry name" value="P-loop containing nucleoside triphosphate hydrolases"/>
    <property type="match status" value="1"/>
</dbReference>
<keyword evidence="2" id="KW-0378">Hydrolase</keyword>
<keyword evidence="1" id="KW-0547">Nucleotide-binding</keyword>
<dbReference type="GO" id="GO:0005829">
    <property type="term" value="C:cytosol"/>
    <property type="evidence" value="ECO:0007669"/>
    <property type="project" value="TreeGrafter"/>
</dbReference>
<sequence length="210" mass="21895">MGLRSELRISPEIVKALSGRGIDKLFPIQKDVLETAMQGRDMIGRARTRTGETLTFGIPLIDKIIKFNTKHGRRKNPLCLVLAPTRELAKLPSIAVECGSASMFEGMSPRSGGSYGRGGRGGSSFGGRSGGYGGGGYGSSSGRSGGSGGRYSSGSDRFFWLPGYRSFGSGGSERSSGYGGGFGSSRSSGRSSFGGLVCEKCKNAISTMDN</sequence>
<accession>A0A6D2JV23</accession>
<evidence type="ECO:0000313" key="7">
    <source>
        <dbReference type="EMBL" id="CAA7043655.1"/>
    </source>
</evidence>
<dbReference type="InterPro" id="IPR027417">
    <property type="entry name" value="P-loop_NTPase"/>
</dbReference>
<dbReference type="GO" id="GO:0005524">
    <property type="term" value="F:ATP binding"/>
    <property type="evidence" value="ECO:0007669"/>
    <property type="project" value="UniProtKB-KW"/>
</dbReference>
<dbReference type="Pfam" id="PF00270">
    <property type="entry name" value="DEAD"/>
    <property type="match status" value="1"/>
</dbReference>